<feature type="compositionally biased region" description="Polar residues" evidence="1">
    <location>
        <begin position="15"/>
        <end position="26"/>
    </location>
</feature>
<evidence type="ECO:0000256" key="1">
    <source>
        <dbReference type="SAM" id="MobiDB-lite"/>
    </source>
</evidence>
<feature type="transmembrane region" description="Helical" evidence="2">
    <location>
        <begin position="197"/>
        <end position="218"/>
    </location>
</feature>
<feature type="compositionally biased region" description="Acidic residues" evidence="1">
    <location>
        <begin position="43"/>
        <end position="75"/>
    </location>
</feature>
<name>A0A6P8G9E0_CLUHA</name>
<dbReference type="PANTHER" id="PTHR28581">
    <property type="entry name" value="CONSORTIN"/>
    <property type="match status" value="1"/>
</dbReference>
<dbReference type="GO" id="GO:0042998">
    <property type="term" value="P:positive regulation of Golgi to plasma membrane protein transport"/>
    <property type="evidence" value="ECO:0007669"/>
    <property type="project" value="InterPro"/>
</dbReference>
<dbReference type="OrthoDB" id="9894200at2759"/>
<keyword evidence="2" id="KW-1133">Transmembrane helix</keyword>
<protein>
    <submittedName>
        <fullName evidence="5">Consortin</fullName>
    </submittedName>
</protein>
<dbReference type="GeneID" id="105911214"/>
<reference evidence="5" key="1">
    <citation type="submission" date="2025-08" db="UniProtKB">
        <authorList>
            <consortium name="RefSeq"/>
        </authorList>
    </citation>
    <scope>IDENTIFICATION</scope>
</reference>
<dbReference type="GO" id="GO:0071253">
    <property type="term" value="F:connexin binding"/>
    <property type="evidence" value="ECO:0007669"/>
    <property type="project" value="InterPro"/>
</dbReference>
<keyword evidence="4" id="KW-1185">Reference proteome</keyword>
<evidence type="ECO:0000256" key="2">
    <source>
        <dbReference type="SAM" id="Phobius"/>
    </source>
</evidence>
<organism evidence="4 5">
    <name type="scientific">Clupea harengus</name>
    <name type="common">Atlantic herring</name>
    <dbReference type="NCBI Taxonomy" id="7950"/>
    <lineage>
        <taxon>Eukaryota</taxon>
        <taxon>Metazoa</taxon>
        <taxon>Chordata</taxon>
        <taxon>Craniata</taxon>
        <taxon>Vertebrata</taxon>
        <taxon>Euteleostomi</taxon>
        <taxon>Actinopterygii</taxon>
        <taxon>Neopterygii</taxon>
        <taxon>Teleostei</taxon>
        <taxon>Clupei</taxon>
        <taxon>Clupeiformes</taxon>
        <taxon>Clupeoidei</taxon>
        <taxon>Clupeidae</taxon>
        <taxon>Clupea</taxon>
    </lineage>
</organism>
<dbReference type="GO" id="GO:0030133">
    <property type="term" value="C:transport vesicle"/>
    <property type="evidence" value="ECO:0007669"/>
    <property type="project" value="TreeGrafter"/>
</dbReference>
<feature type="domain" description="Consortin C-terminal" evidence="3">
    <location>
        <begin position="141"/>
        <end position="255"/>
    </location>
</feature>
<dbReference type="InterPro" id="IPR042318">
    <property type="entry name" value="Consortin"/>
</dbReference>
<dbReference type="AlphaFoldDB" id="A0A6P8G9E0"/>
<dbReference type="Pfam" id="PF15281">
    <property type="entry name" value="Consortin_C"/>
    <property type="match status" value="1"/>
</dbReference>
<accession>A0A6P8G9E0</accession>
<gene>
    <name evidence="5" type="primary">LOC105911214</name>
</gene>
<evidence type="ECO:0000313" key="5">
    <source>
        <dbReference type="RefSeq" id="XP_031435988.1"/>
    </source>
</evidence>
<feature type="compositionally biased region" description="Acidic residues" evidence="1">
    <location>
        <begin position="94"/>
        <end position="105"/>
    </location>
</feature>
<dbReference type="InterPro" id="IPR028129">
    <property type="entry name" value="Consortin_C"/>
</dbReference>
<feature type="region of interest" description="Disordered" evidence="1">
    <location>
        <begin position="158"/>
        <end position="184"/>
    </location>
</feature>
<keyword evidence="2" id="KW-0472">Membrane</keyword>
<dbReference type="PANTHER" id="PTHR28581:SF1">
    <property type="entry name" value="CONSORTIN"/>
    <property type="match status" value="1"/>
</dbReference>
<dbReference type="RefSeq" id="XP_031435988.1">
    <property type="nucleotide sequence ID" value="XM_031580128.2"/>
</dbReference>
<sequence length="258" mass="27695">MEPTHTAHTPDGLLSHTTAGTHTQQKAGAKVRPSQPEERTAGDGEEDEELEELEEEEEVEEGEEALELDDEEEEGGGGGGGGAVDDGGPVGLEVPEETPGVEEEREQNQELGVEPVEPVEPVGPVKVATLDDMAKRIKVEEIAPASGLVSILKRRASLEEANSSRPAPNPKALPKRKVRFREPDDGFDQDEVGGDSWALLLLLCLATVVISVGGTALYCTVGDAQSSVCTDFSHNMDFYVQQVQRGMAELKHWFSPSS</sequence>
<proteinExistence type="predicted"/>
<keyword evidence="2" id="KW-0812">Transmembrane</keyword>
<dbReference type="GO" id="GO:0005886">
    <property type="term" value="C:plasma membrane"/>
    <property type="evidence" value="ECO:0007669"/>
    <property type="project" value="TreeGrafter"/>
</dbReference>
<feature type="compositionally biased region" description="Gly residues" evidence="1">
    <location>
        <begin position="76"/>
        <end position="90"/>
    </location>
</feature>
<feature type="region of interest" description="Disordered" evidence="1">
    <location>
        <begin position="1"/>
        <end position="119"/>
    </location>
</feature>
<evidence type="ECO:0000313" key="4">
    <source>
        <dbReference type="Proteomes" id="UP000515152"/>
    </source>
</evidence>
<dbReference type="KEGG" id="char:105911214"/>
<dbReference type="GO" id="GO:0005802">
    <property type="term" value="C:trans-Golgi network"/>
    <property type="evidence" value="ECO:0007669"/>
    <property type="project" value="InterPro"/>
</dbReference>
<dbReference type="Proteomes" id="UP000515152">
    <property type="component" value="Chromosome 14"/>
</dbReference>
<evidence type="ECO:0000259" key="3">
    <source>
        <dbReference type="Pfam" id="PF15281"/>
    </source>
</evidence>